<keyword evidence="2" id="KW-1185">Reference proteome</keyword>
<gene>
    <name evidence="1" type="ORF">E5357_03290</name>
</gene>
<protein>
    <submittedName>
        <fullName evidence="1">Glycosyltransferase</fullName>
    </submittedName>
</protein>
<dbReference type="Proteomes" id="UP000307720">
    <property type="component" value="Unassembled WGS sequence"/>
</dbReference>
<accession>A0AC61R1J2</accession>
<comment type="caution">
    <text evidence="1">The sequence shown here is derived from an EMBL/GenBank/DDBJ whole genome shotgun (WGS) entry which is preliminary data.</text>
</comment>
<dbReference type="EMBL" id="SRZB01000003">
    <property type="protein sequence ID" value="TGY00057.1"/>
    <property type="molecule type" value="Genomic_DNA"/>
</dbReference>
<sequence>MPKVSVVVPTYNVEKYLAECMDSLLGQTLQDMEFVCVNDGSTDSSLEILKQYAAKDDRVKILDGPNGGYGKAMNRGLDACTGEYVGILEPDDYVKEDMYEKLYRTAKEKNLDIIKADFYRFVTGEDGKREFRYNRLTSVDSLYGRVIDPKDELDMFKALMNTWSGIYRRSFLEEHHIRHNETPGASFQDNGFWFQTFCFAKRIYFVDRPYYRNRRDNPNSSVHSREKVFCMNDEYAFILDFLNAHPEFKKRYMGIYNFKRYHNYIAALYRVGEEYRDMYMERFQKEFLEADKNDELEAEVFTPEEWELVKILLRDRHAYVYEERIYRVGIEKDWEIERLQAELENVKGSTSYKVGKAVMCLPCALKEGILRLKRRREE</sequence>
<evidence type="ECO:0000313" key="1">
    <source>
        <dbReference type="EMBL" id="TGY00057.1"/>
    </source>
</evidence>
<organism evidence="1 2">
    <name type="scientific">Hominisplanchenecus murintestinalis</name>
    <dbReference type="NCBI Taxonomy" id="2941517"/>
    <lineage>
        <taxon>Bacteria</taxon>
        <taxon>Bacillati</taxon>
        <taxon>Bacillota</taxon>
        <taxon>Clostridia</taxon>
        <taxon>Lachnospirales</taxon>
        <taxon>Lachnospiraceae</taxon>
        <taxon>Hominisplanchenecus</taxon>
    </lineage>
</organism>
<name>A0AC61R1J2_9FIRM</name>
<proteinExistence type="predicted"/>
<evidence type="ECO:0000313" key="2">
    <source>
        <dbReference type="Proteomes" id="UP000307720"/>
    </source>
</evidence>
<reference evidence="1" key="1">
    <citation type="submission" date="2019-04" db="EMBL/GenBank/DDBJ databases">
        <title>Microbes associate with the intestines of laboratory mice.</title>
        <authorList>
            <person name="Navarre W."/>
            <person name="Wong E."/>
            <person name="Huang K."/>
            <person name="Tropini C."/>
            <person name="Ng K."/>
            <person name="Yu B."/>
        </authorList>
    </citation>
    <scope>NUCLEOTIDE SEQUENCE</scope>
    <source>
        <strain evidence="1">NM72_1-8</strain>
    </source>
</reference>